<name>A0ABT7VU00_9GAMM</name>
<protein>
    <submittedName>
        <fullName evidence="3">DUF1778 domain-containing protein</fullName>
    </submittedName>
</protein>
<evidence type="ECO:0000256" key="1">
    <source>
        <dbReference type="ARBA" id="ARBA00022649"/>
    </source>
</evidence>
<sequence length="122" mass="14451">MNVIIPDNILSKAHLSVADVKREIALLFWQKSYVTLEQASTLADMNPLDFQQNLMTKNTKAEKWMMEEKMIVLAHQEWERFIAIQENPPKPNNKLKQLMQRKSLIKFDEAASFFNHNYKDWI</sequence>
<dbReference type="EMBL" id="JAUCGM010000408">
    <property type="protein sequence ID" value="MDM8563027.1"/>
    <property type="molecule type" value="Genomic_DNA"/>
</dbReference>
<proteinExistence type="inferred from homology"/>
<dbReference type="InterPro" id="IPR005368">
    <property type="entry name" value="UPF0175"/>
</dbReference>
<dbReference type="Proteomes" id="UP001171945">
    <property type="component" value="Unassembled WGS sequence"/>
</dbReference>
<comment type="caution">
    <text evidence="3">The sequence shown here is derived from an EMBL/GenBank/DDBJ whole genome shotgun (WGS) entry which is preliminary data.</text>
</comment>
<evidence type="ECO:0000313" key="3">
    <source>
        <dbReference type="EMBL" id="MDM8563027.1"/>
    </source>
</evidence>
<keyword evidence="1" id="KW-1277">Toxin-antitoxin system</keyword>
<dbReference type="Gene3D" id="1.20.5.780">
    <property type="entry name" value="Single helix bin"/>
    <property type="match status" value="1"/>
</dbReference>
<keyword evidence="4" id="KW-1185">Reference proteome</keyword>
<evidence type="ECO:0000313" key="4">
    <source>
        <dbReference type="Proteomes" id="UP001171945"/>
    </source>
</evidence>
<dbReference type="Pfam" id="PF08681">
    <property type="entry name" value="TacA1"/>
    <property type="match status" value="1"/>
</dbReference>
<reference evidence="3" key="1">
    <citation type="submission" date="2023-06" db="EMBL/GenBank/DDBJ databases">
        <title>Uncultivated large filamentous bacteria from sulfidic sediments reveal new species and different genomic features in energy metabolism and defense.</title>
        <authorList>
            <person name="Fonseca A."/>
        </authorList>
    </citation>
    <scope>NUCLEOTIDE SEQUENCE</scope>
    <source>
        <strain evidence="3">HSG4</strain>
    </source>
</reference>
<dbReference type="InterPro" id="IPR014795">
    <property type="entry name" value="TacA_1-like"/>
</dbReference>
<organism evidence="3 4">
    <name type="scientific">Candidatus Marithioploca araucensis</name>
    <dbReference type="NCBI Taxonomy" id="70273"/>
    <lineage>
        <taxon>Bacteria</taxon>
        <taxon>Pseudomonadati</taxon>
        <taxon>Pseudomonadota</taxon>
        <taxon>Gammaproteobacteria</taxon>
        <taxon>Thiotrichales</taxon>
        <taxon>Thiotrichaceae</taxon>
        <taxon>Candidatus Marithioploca</taxon>
    </lineage>
</organism>
<gene>
    <name evidence="3" type="ORF">QUF54_06715</name>
</gene>
<comment type="similarity">
    <text evidence="2">Belongs to the TacA antitoxin family.</text>
</comment>
<dbReference type="Pfam" id="PF03683">
    <property type="entry name" value="UPF0175"/>
    <property type="match status" value="1"/>
</dbReference>
<dbReference type="SUPFAM" id="SSF47598">
    <property type="entry name" value="Ribbon-helix-helix"/>
    <property type="match status" value="1"/>
</dbReference>
<evidence type="ECO:0000256" key="2">
    <source>
        <dbReference type="ARBA" id="ARBA00049988"/>
    </source>
</evidence>
<accession>A0ABT7VU00</accession>
<dbReference type="InterPro" id="IPR010985">
    <property type="entry name" value="Ribbon_hlx_hlx"/>
</dbReference>